<dbReference type="RefSeq" id="XP_031390381.1">
    <property type="nucleotide sequence ID" value="XM_031534521.1"/>
</dbReference>
<dbReference type="GeneID" id="116202887"/>
<accession>A0A6P8DA87</accession>
<evidence type="ECO:0000313" key="3">
    <source>
        <dbReference type="RefSeq" id="XP_031390381.1"/>
    </source>
</evidence>
<feature type="region of interest" description="Disordered" evidence="1">
    <location>
        <begin position="34"/>
        <end position="67"/>
    </location>
</feature>
<keyword evidence="2" id="KW-1185">Reference proteome</keyword>
<protein>
    <submittedName>
        <fullName evidence="3 4">Uncharacterized protein LOC116202887</fullName>
    </submittedName>
</protein>
<name>A0A6P8DA87_PUNGR</name>
<dbReference type="OrthoDB" id="1751052at2759"/>
<proteinExistence type="predicted"/>
<reference evidence="2" key="1">
    <citation type="journal article" date="2020" name="Plant Biotechnol. J.">
        <title>The pomegranate (Punica granatum L.) draft genome dissects genetic divergence between soft- and hard-seeded cultivars.</title>
        <authorList>
            <person name="Luo X."/>
            <person name="Li H."/>
            <person name="Wu Z."/>
            <person name="Yao W."/>
            <person name="Zhao P."/>
            <person name="Cao D."/>
            <person name="Yu H."/>
            <person name="Li K."/>
            <person name="Poudel K."/>
            <person name="Zhao D."/>
            <person name="Zhang F."/>
            <person name="Xia X."/>
            <person name="Chen L."/>
            <person name="Wang Q."/>
            <person name="Jing D."/>
            <person name="Cao S."/>
        </authorList>
    </citation>
    <scope>NUCLEOTIDE SEQUENCE [LARGE SCALE GENOMIC DNA]</scope>
</reference>
<feature type="region of interest" description="Disordered" evidence="1">
    <location>
        <begin position="1"/>
        <end position="21"/>
    </location>
</feature>
<dbReference type="Proteomes" id="UP000515151">
    <property type="component" value="Chromosome 4"/>
</dbReference>
<evidence type="ECO:0000313" key="2">
    <source>
        <dbReference type="Proteomes" id="UP000515151"/>
    </source>
</evidence>
<dbReference type="AlphaFoldDB" id="A0A6P8DA87"/>
<evidence type="ECO:0000313" key="4">
    <source>
        <dbReference type="RefSeq" id="XP_031390382.1"/>
    </source>
</evidence>
<reference evidence="3 4" key="2">
    <citation type="submission" date="2025-04" db="UniProtKB">
        <authorList>
            <consortium name="RefSeq"/>
        </authorList>
    </citation>
    <scope>IDENTIFICATION</scope>
    <source>
        <tissue evidence="3 4">Leaf</tissue>
    </source>
</reference>
<gene>
    <name evidence="3 4" type="primary">LOC116202887</name>
</gene>
<evidence type="ECO:0000256" key="1">
    <source>
        <dbReference type="SAM" id="MobiDB-lite"/>
    </source>
</evidence>
<organism evidence="2 3">
    <name type="scientific">Punica granatum</name>
    <name type="common">Pomegranate</name>
    <dbReference type="NCBI Taxonomy" id="22663"/>
    <lineage>
        <taxon>Eukaryota</taxon>
        <taxon>Viridiplantae</taxon>
        <taxon>Streptophyta</taxon>
        <taxon>Embryophyta</taxon>
        <taxon>Tracheophyta</taxon>
        <taxon>Spermatophyta</taxon>
        <taxon>Magnoliopsida</taxon>
        <taxon>eudicotyledons</taxon>
        <taxon>Gunneridae</taxon>
        <taxon>Pentapetalae</taxon>
        <taxon>rosids</taxon>
        <taxon>malvids</taxon>
        <taxon>Myrtales</taxon>
        <taxon>Lythraceae</taxon>
        <taxon>Punica</taxon>
    </lineage>
</organism>
<sequence length="355" mass="39355">MDYGEEFWESSGNSAQDDLPFLSLSSTETPQINHFTGRMEHGSPSRRPQSHTEAIHPNPNLAQGSVSSGIINPPIYPPSTVEPIMSSQSMFQPADGQMMGMGTTMGGSVRMDQFQQGSLLYNSQNNPQQLRALAQPGPMSYAYPEAGSSALPRPTAPSMPLHVTGPRGFNQTPEAPMNTINFLDRDMPTLEHRPTERNKMPFMNSFGSANQGVTPNGSFLSPEIYDDRNQFSNSSIMQINTGNRDIATSNYYQLVSPNNNRLEEGVRAYGRLEVGDAHTWLDLGQAETTSQRQASLEAASSSRASWSTQNRRPIMNAVYDPIYEQMGLPIDPHLRLFLAKQARDQANKSENHRRM</sequence>
<dbReference type="RefSeq" id="XP_031390382.1">
    <property type="nucleotide sequence ID" value="XM_031534522.1"/>
</dbReference>